<feature type="repeat" description="ANK" evidence="3">
    <location>
        <begin position="292"/>
        <end position="324"/>
    </location>
</feature>
<dbReference type="EMBL" id="LXWW01000281">
    <property type="protein sequence ID" value="OAO14189.1"/>
    <property type="molecule type" value="Genomic_DNA"/>
</dbReference>
<dbReference type="STRING" id="478820.A0A196SDW5"/>
<evidence type="ECO:0000256" key="2">
    <source>
        <dbReference type="ARBA" id="ARBA00023043"/>
    </source>
</evidence>
<dbReference type="Pfam" id="PF00023">
    <property type="entry name" value="Ank"/>
    <property type="match status" value="2"/>
</dbReference>
<dbReference type="PANTHER" id="PTHR24173:SF74">
    <property type="entry name" value="ANKYRIN REPEAT DOMAIN-CONTAINING PROTEIN 16"/>
    <property type="match status" value="1"/>
</dbReference>
<dbReference type="OrthoDB" id="366390at2759"/>
<comment type="caution">
    <text evidence="4">The sequence shown here is derived from an EMBL/GenBank/DDBJ whole genome shotgun (WGS) entry which is preliminary data.</text>
</comment>
<evidence type="ECO:0000313" key="5">
    <source>
        <dbReference type="Proteomes" id="UP000078348"/>
    </source>
</evidence>
<proteinExistence type="predicted"/>
<keyword evidence="5" id="KW-1185">Reference proteome</keyword>
<sequence>MAFSCSYGDGCGMLYVKALSIDTKDANAAGAKPSSKYYLNVHIWDRDKRFDKPITLNATIGKSHVFDGIVYYGNTAITVSLLSHRLCGGWRTACTGSFRLLNCIYLKWMLERQNDSGDKFSAVEEETPFTPHVSFLSREDCIAYTLPFQQIDVPLLNDDGQILATLHTIALFIPYALRKPYGVRPPLMHMAAMQGDLPLLQRAVDVENRGELWNFKSLNPLTIALITHKKAAYEFLIQLNEPHSFIRNNAQRGKTIFHYVAMCGDYRFLRIVINALPKKQDLPMYLQQQDEAGETPLFCAIHKHDAKMVQSLIRCGSLLDVRDNAGNTPLMTSILEKQEPVALSFASLSRLGPNHLRVYYAAPAVANNKGQNALMLAAREGMLLVVRRLLHCRVPVLVVDMEGRTVLRYAMEASLNQMEIVCAVLGLKRVPAVKDITKEWLVANKVNTGLVSLTFWNKEMDDAILEGCEESVKVLLKEIIKNSEEKKDVVFVEEEDLDD</sequence>
<dbReference type="PROSITE" id="PS50088">
    <property type="entry name" value="ANK_REPEAT"/>
    <property type="match status" value="1"/>
</dbReference>
<evidence type="ECO:0000256" key="3">
    <source>
        <dbReference type="PROSITE-ProRule" id="PRU00023"/>
    </source>
</evidence>
<evidence type="ECO:0000256" key="1">
    <source>
        <dbReference type="ARBA" id="ARBA00022737"/>
    </source>
</evidence>
<dbReference type="InterPro" id="IPR002110">
    <property type="entry name" value="Ankyrin_rpt"/>
</dbReference>
<dbReference type="InterPro" id="IPR036770">
    <property type="entry name" value="Ankyrin_rpt-contain_sf"/>
</dbReference>
<keyword evidence="1" id="KW-0677">Repeat</keyword>
<dbReference type="SMART" id="SM00248">
    <property type="entry name" value="ANK"/>
    <property type="match status" value="4"/>
</dbReference>
<dbReference type="Proteomes" id="UP000078348">
    <property type="component" value="Unassembled WGS sequence"/>
</dbReference>
<reference evidence="4 5" key="1">
    <citation type="submission" date="2016-05" db="EMBL/GenBank/DDBJ databases">
        <title>Nuclear genome of Blastocystis sp. subtype 1 NandII.</title>
        <authorList>
            <person name="Gentekaki E."/>
            <person name="Curtis B."/>
            <person name="Stairs C."/>
            <person name="Eme L."/>
            <person name="Herman E."/>
            <person name="Klimes V."/>
            <person name="Arias M.C."/>
            <person name="Elias M."/>
            <person name="Hilliou F."/>
            <person name="Klute M."/>
            <person name="Malik S.-B."/>
            <person name="Pightling A."/>
            <person name="Rachubinski R."/>
            <person name="Salas D."/>
            <person name="Schlacht A."/>
            <person name="Suga H."/>
            <person name="Archibald J."/>
            <person name="Ball S.G."/>
            <person name="Clark G."/>
            <person name="Dacks J."/>
            <person name="Van Der Giezen M."/>
            <person name="Tsaousis A."/>
            <person name="Roger A."/>
        </authorList>
    </citation>
    <scope>NUCLEOTIDE SEQUENCE [LARGE SCALE GENOMIC DNA]</scope>
    <source>
        <strain evidence="5">ATCC 50177 / NandII</strain>
    </source>
</reference>
<dbReference type="AlphaFoldDB" id="A0A196SDW5"/>
<dbReference type="PANTHER" id="PTHR24173">
    <property type="entry name" value="ANKYRIN REPEAT CONTAINING"/>
    <property type="match status" value="1"/>
</dbReference>
<accession>A0A196SDW5</accession>
<organism evidence="4 5">
    <name type="scientific">Blastocystis sp. subtype 1 (strain ATCC 50177 / NandII)</name>
    <dbReference type="NCBI Taxonomy" id="478820"/>
    <lineage>
        <taxon>Eukaryota</taxon>
        <taxon>Sar</taxon>
        <taxon>Stramenopiles</taxon>
        <taxon>Bigyra</taxon>
        <taxon>Opalozoa</taxon>
        <taxon>Opalinata</taxon>
        <taxon>Blastocystidae</taxon>
        <taxon>Blastocystis</taxon>
    </lineage>
</organism>
<name>A0A196SDW5_BLAHN</name>
<dbReference type="Gene3D" id="1.25.40.20">
    <property type="entry name" value="Ankyrin repeat-containing domain"/>
    <property type="match status" value="2"/>
</dbReference>
<protein>
    <submittedName>
        <fullName evidence="4">Uncharacterized protein</fullName>
    </submittedName>
</protein>
<evidence type="ECO:0000313" key="4">
    <source>
        <dbReference type="EMBL" id="OAO14189.1"/>
    </source>
</evidence>
<keyword evidence="2 3" id="KW-0040">ANK repeat</keyword>
<dbReference type="SUPFAM" id="SSF48403">
    <property type="entry name" value="Ankyrin repeat"/>
    <property type="match status" value="1"/>
</dbReference>
<gene>
    <name evidence="4" type="ORF">AV274_4112</name>
</gene>